<evidence type="ECO:0000256" key="3">
    <source>
        <dbReference type="ARBA" id="ARBA00022650"/>
    </source>
</evidence>
<dbReference type="PIRSF" id="PIRSF000729">
    <property type="entry name" value="GK"/>
    <property type="match status" value="1"/>
</dbReference>
<dbReference type="NCBIfam" id="TIGR01027">
    <property type="entry name" value="proB"/>
    <property type="match status" value="1"/>
</dbReference>
<protein>
    <recommendedName>
        <fullName evidence="8">Aspartate/glutamate/uridylate kinase domain-containing protein</fullName>
    </recommendedName>
</protein>
<accession>A0A382Q4U3</accession>
<organism evidence="9">
    <name type="scientific">marine metagenome</name>
    <dbReference type="NCBI Taxonomy" id="408172"/>
    <lineage>
        <taxon>unclassified sequences</taxon>
        <taxon>metagenomes</taxon>
        <taxon>ecological metagenomes</taxon>
    </lineage>
</organism>
<evidence type="ECO:0000256" key="7">
    <source>
        <dbReference type="ARBA" id="ARBA00022840"/>
    </source>
</evidence>
<dbReference type="Gene3D" id="3.40.1160.10">
    <property type="entry name" value="Acetylglutamate kinase-like"/>
    <property type="match status" value="1"/>
</dbReference>
<keyword evidence="1" id="KW-0963">Cytoplasm</keyword>
<proteinExistence type="inferred from homology"/>
<dbReference type="CDD" id="cd04242">
    <property type="entry name" value="AAK_G5K_ProB"/>
    <property type="match status" value="1"/>
</dbReference>
<dbReference type="PROSITE" id="PS00902">
    <property type="entry name" value="GLUTAMATE_5_KINASE"/>
    <property type="match status" value="1"/>
</dbReference>
<dbReference type="PANTHER" id="PTHR43654">
    <property type="entry name" value="GLUTAMATE 5-KINASE"/>
    <property type="match status" value="1"/>
</dbReference>
<evidence type="ECO:0000256" key="2">
    <source>
        <dbReference type="ARBA" id="ARBA00022605"/>
    </source>
</evidence>
<evidence type="ECO:0000256" key="6">
    <source>
        <dbReference type="ARBA" id="ARBA00022777"/>
    </source>
</evidence>
<evidence type="ECO:0000256" key="1">
    <source>
        <dbReference type="ARBA" id="ARBA00022490"/>
    </source>
</evidence>
<evidence type="ECO:0000313" key="9">
    <source>
        <dbReference type="EMBL" id="SVC80416.1"/>
    </source>
</evidence>
<dbReference type="SUPFAM" id="SSF53633">
    <property type="entry name" value="Carbamate kinase-like"/>
    <property type="match status" value="1"/>
</dbReference>
<dbReference type="InterPro" id="IPR011529">
    <property type="entry name" value="Glu_5kinase"/>
</dbReference>
<keyword evidence="3" id="KW-0641">Proline biosynthesis</keyword>
<dbReference type="GO" id="GO:0005524">
    <property type="term" value="F:ATP binding"/>
    <property type="evidence" value="ECO:0007669"/>
    <property type="project" value="UniProtKB-KW"/>
</dbReference>
<dbReference type="AlphaFoldDB" id="A0A382Q4U3"/>
<dbReference type="InterPro" id="IPR019797">
    <property type="entry name" value="Glutamate_5-kinase_CS"/>
</dbReference>
<dbReference type="InterPro" id="IPR036393">
    <property type="entry name" value="AceGlu_kinase-like_sf"/>
</dbReference>
<dbReference type="InterPro" id="IPR001048">
    <property type="entry name" value="Asp/Glu/Uridylate_kinase"/>
</dbReference>
<dbReference type="GO" id="GO:0008652">
    <property type="term" value="P:amino acid biosynthetic process"/>
    <property type="evidence" value="ECO:0007669"/>
    <property type="project" value="UniProtKB-KW"/>
</dbReference>
<keyword evidence="2" id="KW-0028">Amino-acid biosynthesis</keyword>
<name>A0A382Q4U3_9ZZZZ</name>
<keyword evidence="7" id="KW-0067">ATP-binding</keyword>
<evidence type="ECO:0000259" key="8">
    <source>
        <dbReference type="Pfam" id="PF00696"/>
    </source>
</evidence>
<gene>
    <name evidence="9" type="ORF">METZ01_LOCUS333270</name>
</gene>
<dbReference type="PANTHER" id="PTHR43654:SF1">
    <property type="entry name" value="ISOPENTENYL PHOSPHATE KINASE"/>
    <property type="match status" value="1"/>
</dbReference>
<dbReference type="InterPro" id="IPR001057">
    <property type="entry name" value="Glu/AcGlu_kinase"/>
</dbReference>
<keyword evidence="4" id="KW-0808">Transferase</keyword>
<dbReference type="PRINTS" id="PR00474">
    <property type="entry name" value="GLU5KINASE"/>
</dbReference>
<sequence length="258" mass="27780">MVKNSLDLYRVVVKIGTNVLTQGGNEVIFEKMQDIVRQISMLQHEGHEVLLVTSGAITEGLSLLNRFKKDQFSNETGSVASKQVLAAVGQVPLMRGWEQAFTKLDILSAQALITRRDVSDRLSYLNARNTLLKLLELDIAPIINENDVVAIDEIAEVNIGDNDHLSALISNLVDADLLVILSDVDGLYESDPRANKEATLITEVVSVDDYVTSIAGSAGDRGRGGMATKVSAAKIATESGTDVLITNGNVENCVLSSV</sequence>
<reference evidence="9" key="1">
    <citation type="submission" date="2018-05" db="EMBL/GenBank/DDBJ databases">
        <authorList>
            <person name="Lanie J.A."/>
            <person name="Ng W.-L."/>
            <person name="Kazmierczak K.M."/>
            <person name="Andrzejewski T.M."/>
            <person name="Davidsen T.M."/>
            <person name="Wayne K.J."/>
            <person name="Tettelin H."/>
            <person name="Glass J.I."/>
            <person name="Rusch D."/>
            <person name="Podicherti R."/>
            <person name="Tsui H.-C.T."/>
            <person name="Winkler M.E."/>
        </authorList>
    </citation>
    <scope>NUCLEOTIDE SEQUENCE</scope>
</reference>
<dbReference type="Pfam" id="PF00696">
    <property type="entry name" value="AA_kinase"/>
    <property type="match status" value="1"/>
</dbReference>
<dbReference type="GO" id="GO:0004349">
    <property type="term" value="F:glutamate 5-kinase activity"/>
    <property type="evidence" value="ECO:0007669"/>
    <property type="project" value="InterPro"/>
</dbReference>
<feature type="domain" description="Aspartate/glutamate/uridylate kinase" evidence="8">
    <location>
        <begin position="10"/>
        <end position="247"/>
    </location>
</feature>
<dbReference type="GO" id="GO:0005829">
    <property type="term" value="C:cytosol"/>
    <property type="evidence" value="ECO:0007669"/>
    <property type="project" value="TreeGrafter"/>
</dbReference>
<keyword evidence="6" id="KW-0418">Kinase</keyword>
<dbReference type="InterPro" id="IPR041739">
    <property type="entry name" value="G5K_ProB"/>
</dbReference>
<evidence type="ECO:0000256" key="4">
    <source>
        <dbReference type="ARBA" id="ARBA00022679"/>
    </source>
</evidence>
<evidence type="ECO:0000256" key="5">
    <source>
        <dbReference type="ARBA" id="ARBA00022741"/>
    </source>
</evidence>
<dbReference type="EMBL" id="UINC01111880">
    <property type="protein sequence ID" value="SVC80416.1"/>
    <property type="molecule type" value="Genomic_DNA"/>
</dbReference>
<dbReference type="FunFam" id="3.40.1160.10:FF:000006">
    <property type="entry name" value="Glutamate 5-kinase"/>
    <property type="match status" value="1"/>
</dbReference>
<dbReference type="InterPro" id="IPR005715">
    <property type="entry name" value="Glu_5kinase/COase_Synthase"/>
</dbReference>
<dbReference type="HAMAP" id="MF_00456">
    <property type="entry name" value="ProB"/>
    <property type="match status" value="1"/>
</dbReference>
<keyword evidence="5" id="KW-0547">Nucleotide-binding</keyword>
<feature type="non-terminal residue" evidence="9">
    <location>
        <position position="258"/>
    </location>
</feature>